<keyword evidence="1" id="KW-0479">Metal-binding</keyword>
<dbReference type="Proteomes" id="UP001293593">
    <property type="component" value="Unassembled WGS sequence"/>
</dbReference>
<sequence length="644" mass="72777">MNSVKESPVSTPVKHIHDTTLAARGKRKMCESELPPPSTPPKPTPPKLTPHFILSSPETSTRYNHRLLQRMQTDTCFRCGQLGHWVRDCPSNSRNLKYEAPTAENSNILKIYCRCGHGFCEVRMAKNDRNYGKSYYVCPIKRGKKCRDFVGWCGDNVDESDLRPPPHKYPLCPCGAGVCRKVKETRGENEGRYFFACPIGEGHGACKYRLWEEDLLLGKPNNASIQRTLHFYWDKENNQLDEDNVNELGTDVDSSAKRMRLIGGPELLEGEDDVVKKVSIEGGDHTELSSPPNHHLDFPEFEAAEDLEDIGMLNSVSWEAIEEKARSTIHQSTATSIRVEFRKQISANVNSSFDPCPIGWLGRLVFFHPTLSLKFLQPVPFLCSVFPSFDAIIVSTQESNHNDLSGESNQLVISNPAEHAHLSEVSRNAVSTNLSVVSERKPMSKEQRQKQIVLNALKDLLLDLESMNPLDHESMRKVAEDTFDVLITLPVDYNEFSEHVWEFINSTSSLAETQSSVQNGLSLEEHIQYYEEEKLRLADIQDSFVKTKTLLEASQKHSQSLREEASRLKEMLQGVESQLTSCEIETNKMETHLGKINASMLEAEESLKIATEQVSTARKLRQEIEAKQLAAETAFEKAKLELEK</sequence>
<evidence type="ECO:0000256" key="6">
    <source>
        <dbReference type="SAM" id="MobiDB-lite"/>
    </source>
</evidence>
<dbReference type="InterPro" id="IPR001878">
    <property type="entry name" value="Znf_CCHC"/>
</dbReference>
<evidence type="ECO:0000256" key="1">
    <source>
        <dbReference type="ARBA" id="ARBA00022723"/>
    </source>
</evidence>
<dbReference type="PROSITE" id="PS50158">
    <property type="entry name" value="ZF_CCHC"/>
    <property type="match status" value="1"/>
</dbReference>
<dbReference type="AlphaFoldDB" id="A0AAE1JKL8"/>
<keyword evidence="5" id="KW-0175">Coiled coil</keyword>
<feature type="domain" description="CCHC-type" evidence="7">
    <location>
        <begin position="76"/>
        <end position="91"/>
    </location>
</feature>
<dbReference type="InterPro" id="IPR010666">
    <property type="entry name" value="Znf_GRF"/>
</dbReference>
<keyword evidence="10" id="KW-1185">Reference proteome</keyword>
<dbReference type="Gene3D" id="4.10.60.10">
    <property type="entry name" value="Zinc finger, CCHC-type"/>
    <property type="match status" value="1"/>
</dbReference>
<organism evidence="9 10">
    <name type="scientific">Acacia crassicarpa</name>
    <name type="common">northern wattle</name>
    <dbReference type="NCBI Taxonomy" id="499986"/>
    <lineage>
        <taxon>Eukaryota</taxon>
        <taxon>Viridiplantae</taxon>
        <taxon>Streptophyta</taxon>
        <taxon>Embryophyta</taxon>
        <taxon>Tracheophyta</taxon>
        <taxon>Spermatophyta</taxon>
        <taxon>Magnoliopsida</taxon>
        <taxon>eudicotyledons</taxon>
        <taxon>Gunneridae</taxon>
        <taxon>Pentapetalae</taxon>
        <taxon>rosids</taxon>
        <taxon>fabids</taxon>
        <taxon>Fabales</taxon>
        <taxon>Fabaceae</taxon>
        <taxon>Caesalpinioideae</taxon>
        <taxon>mimosoid clade</taxon>
        <taxon>Acacieae</taxon>
        <taxon>Acacia</taxon>
    </lineage>
</organism>
<dbReference type="PANTHER" id="PTHR33680">
    <property type="entry name" value="OS07G0190500 PROTEIN"/>
    <property type="match status" value="1"/>
</dbReference>
<evidence type="ECO:0000259" key="7">
    <source>
        <dbReference type="PROSITE" id="PS50158"/>
    </source>
</evidence>
<keyword evidence="3" id="KW-0862">Zinc</keyword>
<dbReference type="PANTHER" id="PTHR33680:SF1">
    <property type="entry name" value="OS05G0489500 PROTEIN"/>
    <property type="match status" value="1"/>
</dbReference>
<evidence type="ECO:0000256" key="5">
    <source>
        <dbReference type="SAM" id="Coils"/>
    </source>
</evidence>
<evidence type="ECO:0000259" key="8">
    <source>
        <dbReference type="PROSITE" id="PS51999"/>
    </source>
</evidence>
<protein>
    <recommendedName>
        <fullName evidence="11">CCHC-type domain-containing protein</fullName>
    </recommendedName>
</protein>
<dbReference type="Pfam" id="PF00098">
    <property type="entry name" value="zf-CCHC"/>
    <property type="match status" value="1"/>
</dbReference>
<gene>
    <name evidence="9" type="ORF">QN277_020840</name>
</gene>
<name>A0AAE1JKL8_9FABA</name>
<proteinExistence type="predicted"/>
<dbReference type="EMBL" id="JAWXYG010000005">
    <property type="protein sequence ID" value="KAK4272256.1"/>
    <property type="molecule type" value="Genomic_DNA"/>
</dbReference>
<feature type="coiled-coil region" evidence="5">
    <location>
        <begin position="551"/>
        <end position="637"/>
    </location>
</feature>
<dbReference type="InterPro" id="IPR036875">
    <property type="entry name" value="Znf_CCHC_sf"/>
</dbReference>
<feature type="region of interest" description="Disordered" evidence="6">
    <location>
        <begin position="21"/>
        <end position="48"/>
    </location>
</feature>
<keyword evidence="2 4" id="KW-0863">Zinc-finger</keyword>
<dbReference type="GO" id="GO:0003676">
    <property type="term" value="F:nucleic acid binding"/>
    <property type="evidence" value="ECO:0007669"/>
    <property type="project" value="InterPro"/>
</dbReference>
<evidence type="ECO:0000256" key="3">
    <source>
        <dbReference type="ARBA" id="ARBA00022833"/>
    </source>
</evidence>
<dbReference type="GO" id="GO:0008270">
    <property type="term" value="F:zinc ion binding"/>
    <property type="evidence" value="ECO:0007669"/>
    <property type="project" value="UniProtKB-KW"/>
</dbReference>
<accession>A0AAE1JKL8</accession>
<evidence type="ECO:0008006" key="11">
    <source>
        <dbReference type="Google" id="ProtNLM"/>
    </source>
</evidence>
<evidence type="ECO:0000313" key="9">
    <source>
        <dbReference type="EMBL" id="KAK4272256.1"/>
    </source>
</evidence>
<feature type="compositionally biased region" description="Pro residues" evidence="6">
    <location>
        <begin position="34"/>
        <end position="48"/>
    </location>
</feature>
<feature type="domain" description="GRF-type" evidence="8">
    <location>
        <begin position="113"/>
        <end position="156"/>
    </location>
</feature>
<feature type="domain" description="GRF-type" evidence="8">
    <location>
        <begin position="172"/>
        <end position="215"/>
    </location>
</feature>
<dbReference type="SUPFAM" id="SSF57756">
    <property type="entry name" value="Retrovirus zinc finger-like domains"/>
    <property type="match status" value="1"/>
</dbReference>
<dbReference type="SMART" id="SM00343">
    <property type="entry name" value="ZnF_C2HC"/>
    <property type="match status" value="1"/>
</dbReference>
<dbReference type="PROSITE" id="PS51999">
    <property type="entry name" value="ZF_GRF"/>
    <property type="match status" value="2"/>
</dbReference>
<evidence type="ECO:0000313" key="10">
    <source>
        <dbReference type="Proteomes" id="UP001293593"/>
    </source>
</evidence>
<evidence type="ECO:0000256" key="2">
    <source>
        <dbReference type="ARBA" id="ARBA00022771"/>
    </source>
</evidence>
<comment type="caution">
    <text evidence="9">The sequence shown here is derived from an EMBL/GenBank/DDBJ whole genome shotgun (WGS) entry which is preliminary data.</text>
</comment>
<evidence type="ECO:0000256" key="4">
    <source>
        <dbReference type="PROSITE-ProRule" id="PRU00047"/>
    </source>
</evidence>
<dbReference type="Pfam" id="PF06839">
    <property type="entry name" value="Zn_ribbon_GRF"/>
    <property type="match status" value="1"/>
</dbReference>
<reference evidence="9" key="1">
    <citation type="submission" date="2023-10" db="EMBL/GenBank/DDBJ databases">
        <title>Chromosome-level genome of the transformable northern wattle, Acacia crassicarpa.</title>
        <authorList>
            <person name="Massaro I."/>
            <person name="Sinha N.R."/>
            <person name="Poethig S."/>
            <person name="Leichty A.R."/>
        </authorList>
    </citation>
    <scope>NUCLEOTIDE SEQUENCE</scope>
    <source>
        <strain evidence="9">Acra3RX</strain>
        <tissue evidence="9">Leaf</tissue>
    </source>
</reference>